<dbReference type="GO" id="GO:0008168">
    <property type="term" value="F:methyltransferase activity"/>
    <property type="evidence" value="ECO:0007669"/>
    <property type="project" value="UniProtKB-KW"/>
</dbReference>
<accession>A0A8G2BLB0</accession>
<dbReference type="SUPFAM" id="SSF53335">
    <property type="entry name" value="S-adenosyl-L-methionine-dependent methyltransferases"/>
    <property type="match status" value="1"/>
</dbReference>
<dbReference type="InterPro" id="IPR029063">
    <property type="entry name" value="SAM-dependent_MTases_sf"/>
</dbReference>
<dbReference type="CDD" id="cd02440">
    <property type="entry name" value="AdoMet_MTases"/>
    <property type="match status" value="1"/>
</dbReference>
<dbReference type="EMBL" id="FNBW01000009">
    <property type="protein sequence ID" value="SDG02902.1"/>
    <property type="molecule type" value="Genomic_DNA"/>
</dbReference>
<feature type="region of interest" description="Disordered" evidence="7">
    <location>
        <begin position="413"/>
        <end position="438"/>
    </location>
</feature>
<dbReference type="InterPro" id="IPR050723">
    <property type="entry name" value="CFA/CMAS"/>
</dbReference>
<feature type="active site" evidence="6">
    <location>
        <position position="366"/>
    </location>
</feature>
<reference evidence="8 9" key="1">
    <citation type="submission" date="2016-10" db="EMBL/GenBank/DDBJ databases">
        <authorList>
            <person name="Varghese N."/>
            <person name="Submissions S."/>
        </authorList>
    </citation>
    <scope>NUCLEOTIDE SEQUENCE [LARGE SCALE GENOMIC DNA]</scope>
    <source>
        <strain evidence="8 9">DSM 18839</strain>
    </source>
</reference>
<dbReference type="OrthoDB" id="9782855at2"/>
<dbReference type="GO" id="GO:0032259">
    <property type="term" value="P:methylation"/>
    <property type="evidence" value="ECO:0007669"/>
    <property type="project" value="UniProtKB-KW"/>
</dbReference>
<sequence>MLSARAFRQLISIGHLTLIDPDGNRHECLGSCDGPRATVRILDRSLDRRLMLNPELAIGEGYMNGGLVLEEESTLYDFLDLCMVNIGSVREGTMRKLLAGVRGIRAAIRNWNPVHLAQGKVAHHYDLSDELFDIFLDSDRQYSCAYFLNPDDDLETAQWNKKLHLAAKLNLKPGQRVLDIGSGWGGLSLFLASLVDDLQVDGVTLSREQHAVSNRRAEEAGVADRVRFHLKDYREVEDQYDRIVSVGMLEHVGPRHYDEFYGQVNRLLRPEGVAVVHAVGVFNRPEPQNQWMEKYIFPGAYTPSLRQQFTAIENTRLFTTDVEILRQHYAETLNRWRLRCAEEKDRIVAMYDERFYRMWEFYLTACETAFRHGSLMVFQIQLAKNLYAVPQTRDYIADFERRWRGRGATTLRQVAGSDMGRKPPLPDAPQETEEPRRA</sequence>
<evidence type="ECO:0000313" key="8">
    <source>
        <dbReference type="EMBL" id="SDG02902.1"/>
    </source>
</evidence>
<dbReference type="InterPro" id="IPR003333">
    <property type="entry name" value="CMAS"/>
</dbReference>
<dbReference type="PIRSF" id="PIRSF003085">
    <property type="entry name" value="CMAS"/>
    <property type="match status" value="1"/>
</dbReference>
<keyword evidence="5" id="KW-0443">Lipid metabolism</keyword>
<comment type="caution">
    <text evidence="8">The sequence shown here is derived from an EMBL/GenBank/DDBJ whole genome shotgun (WGS) entry which is preliminary data.</text>
</comment>
<dbReference type="PANTHER" id="PTHR43667">
    <property type="entry name" value="CYCLOPROPANE-FATTY-ACYL-PHOSPHOLIPID SYNTHASE"/>
    <property type="match status" value="1"/>
</dbReference>
<evidence type="ECO:0000313" key="9">
    <source>
        <dbReference type="Proteomes" id="UP000198615"/>
    </source>
</evidence>
<evidence type="ECO:0000256" key="7">
    <source>
        <dbReference type="SAM" id="MobiDB-lite"/>
    </source>
</evidence>
<evidence type="ECO:0000256" key="5">
    <source>
        <dbReference type="ARBA" id="ARBA00023098"/>
    </source>
</evidence>
<evidence type="ECO:0000256" key="4">
    <source>
        <dbReference type="ARBA" id="ARBA00022691"/>
    </source>
</evidence>
<dbReference type="GO" id="GO:0008610">
    <property type="term" value="P:lipid biosynthetic process"/>
    <property type="evidence" value="ECO:0007669"/>
    <property type="project" value="InterPro"/>
</dbReference>
<name>A0A8G2BLB0_9PROT</name>
<evidence type="ECO:0000256" key="3">
    <source>
        <dbReference type="ARBA" id="ARBA00022679"/>
    </source>
</evidence>
<evidence type="ECO:0000256" key="6">
    <source>
        <dbReference type="PIRSR" id="PIRSR003085-1"/>
    </source>
</evidence>
<dbReference type="Pfam" id="PF02353">
    <property type="entry name" value="CMAS"/>
    <property type="match status" value="1"/>
</dbReference>
<gene>
    <name evidence="8" type="ORF">SAMN05660686_03109</name>
</gene>
<evidence type="ECO:0000256" key="2">
    <source>
        <dbReference type="ARBA" id="ARBA00022603"/>
    </source>
</evidence>
<keyword evidence="4" id="KW-0949">S-adenosyl-L-methionine</keyword>
<dbReference type="Proteomes" id="UP000198615">
    <property type="component" value="Unassembled WGS sequence"/>
</dbReference>
<keyword evidence="2" id="KW-0489">Methyltransferase</keyword>
<evidence type="ECO:0000256" key="1">
    <source>
        <dbReference type="ARBA" id="ARBA00010815"/>
    </source>
</evidence>
<protein>
    <submittedName>
        <fullName evidence="8">Cyclopropane-fatty-acyl-phospholipid synthase</fullName>
    </submittedName>
</protein>
<dbReference type="PANTHER" id="PTHR43667:SF1">
    <property type="entry name" value="CYCLOPROPANE-FATTY-ACYL-PHOSPHOLIPID SYNTHASE"/>
    <property type="match status" value="1"/>
</dbReference>
<organism evidence="8 9">
    <name type="scientific">Thalassobaculum litoreum DSM 18839</name>
    <dbReference type="NCBI Taxonomy" id="1123362"/>
    <lineage>
        <taxon>Bacteria</taxon>
        <taxon>Pseudomonadati</taxon>
        <taxon>Pseudomonadota</taxon>
        <taxon>Alphaproteobacteria</taxon>
        <taxon>Rhodospirillales</taxon>
        <taxon>Thalassobaculaceae</taxon>
        <taxon>Thalassobaculum</taxon>
    </lineage>
</organism>
<dbReference type="Gene3D" id="3.40.50.150">
    <property type="entry name" value="Vaccinia Virus protein VP39"/>
    <property type="match status" value="1"/>
</dbReference>
<keyword evidence="3" id="KW-0808">Transferase</keyword>
<dbReference type="AlphaFoldDB" id="A0A8G2BLB0"/>
<keyword evidence="9" id="KW-1185">Reference proteome</keyword>
<proteinExistence type="inferred from homology"/>
<comment type="similarity">
    <text evidence="1">Belongs to the CFA/CMAS family.</text>
</comment>